<evidence type="ECO:0000313" key="1">
    <source>
        <dbReference type="EMBL" id="PNR95140.1"/>
    </source>
</evidence>
<dbReference type="AlphaFoldDB" id="A0A2K1NX80"/>
<evidence type="ECO:0000313" key="2">
    <source>
        <dbReference type="Proteomes" id="UP000236434"/>
    </source>
</evidence>
<organism evidence="1 2">
    <name type="scientific">Petrotoga olearia DSM 13574</name>
    <dbReference type="NCBI Taxonomy" id="1122955"/>
    <lineage>
        <taxon>Bacteria</taxon>
        <taxon>Thermotogati</taxon>
        <taxon>Thermotogota</taxon>
        <taxon>Thermotogae</taxon>
        <taxon>Petrotogales</taxon>
        <taxon>Petrotogaceae</taxon>
        <taxon>Petrotoga</taxon>
    </lineage>
</organism>
<protein>
    <submittedName>
        <fullName evidence="1">Uncharacterized protein</fullName>
    </submittedName>
</protein>
<gene>
    <name evidence="1" type="ORF">X929_08820</name>
</gene>
<dbReference type="EMBL" id="AZRL01000022">
    <property type="protein sequence ID" value="PNR95140.1"/>
    <property type="molecule type" value="Genomic_DNA"/>
</dbReference>
<accession>A0A2K1NX80</accession>
<proteinExistence type="predicted"/>
<sequence>MVFKVLRSLVHKILILKGSQGVALPRSGWLRSEGAIKQVFALLITVKLKRKEP</sequence>
<name>A0A2K1NX80_9BACT</name>
<comment type="caution">
    <text evidence="1">The sequence shown here is derived from an EMBL/GenBank/DDBJ whole genome shotgun (WGS) entry which is preliminary data.</text>
</comment>
<dbReference type="Proteomes" id="UP000236434">
    <property type="component" value="Unassembled WGS sequence"/>
</dbReference>
<reference evidence="1 2" key="1">
    <citation type="submission" date="2013-12" db="EMBL/GenBank/DDBJ databases">
        <title>Comparative genomics of Petrotoga isolates.</title>
        <authorList>
            <person name="Nesbo C.L."/>
            <person name="Charchuk R."/>
            <person name="Chow K."/>
        </authorList>
    </citation>
    <scope>NUCLEOTIDE SEQUENCE [LARGE SCALE GENOMIC DNA]</scope>
    <source>
        <strain evidence="1 2">DSM 13574</strain>
    </source>
</reference>